<sequence length="75" mass="7989">MVPLNGIVAKRAAILDSVNHRRLNPRHIQLTAFAGSIGAALFVTIGSGVLSGPLCLLLAFIFWVPVVFSVAQCQM</sequence>
<accession>A0A8J5TP07</accession>
<evidence type="ECO:0000256" key="1">
    <source>
        <dbReference type="SAM" id="Phobius"/>
    </source>
</evidence>
<organism evidence="2 3">
    <name type="scientific">Fusarium oxysporum f. sp. rapae</name>
    <dbReference type="NCBI Taxonomy" id="485398"/>
    <lineage>
        <taxon>Eukaryota</taxon>
        <taxon>Fungi</taxon>
        <taxon>Dikarya</taxon>
        <taxon>Ascomycota</taxon>
        <taxon>Pezizomycotina</taxon>
        <taxon>Sordariomycetes</taxon>
        <taxon>Hypocreomycetidae</taxon>
        <taxon>Hypocreales</taxon>
        <taxon>Nectriaceae</taxon>
        <taxon>Fusarium</taxon>
        <taxon>Fusarium oxysporum species complex</taxon>
    </lineage>
</organism>
<reference evidence="2" key="1">
    <citation type="submission" date="2021-04" db="EMBL/GenBank/DDBJ databases">
        <title>First draft genome resource for Brassicaceae pathogens Fusarium oxysporum f. sp. raphani and Fusarium oxysporum f. sp. rapae.</title>
        <authorList>
            <person name="Asai S."/>
        </authorList>
    </citation>
    <scope>NUCLEOTIDE SEQUENCE</scope>
    <source>
        <strain evidence="2">Tf1208</strain>
    </source>
</reference>
<keyword evidence="1" id="KW-1133">Transmembrane helix</keyword>
<keyword evidence="1" id="KW-0472">Membrane</keyword>
<dbReference type="Proteomes" id="UP000694050">
    <property type="component" value="Unassembled WGS sequence"/>
</dbReference>
<gene>
    <name evidence="2" type="primary">AGP2-3</name>
    <name evidence="2" type="ORF">Forpe1208_v013969</name>
</gene>
<dbReference type="AlphaFoldDB" id="A0A8J5TP07"/>
<protein>
    <submittedName>
        <fullName evidence="2">General amino acid permease AGP2</fullName>
    </submittedName>
</protein>
<keyword evidence="1" id="KW-0812">Transmembrane</keyword>
<feature type="transmembrane region" description="Helical" evidence="1">
    <location>
        <begin position="56"/>
        <end position="73"/>
    </location>
</feature>
<name>A0A8J5TP07_FUSOX</name>
<dbReference type="EMBL" id="JAELUQ010000011">
    <property type="protein sequence ID" value="KAG7406385.1"/>
    <property type="molecule type" value="Genomic_DNA"/>
</dbReference>
<proteinExistence type="predicted"/>
<evidence type="ECO:0000313" key="2">
    <source>
        <dbReference type="EMBL" id="KAG7406385.1"/>
    </source>
</evidence>
<feature type="transmembrane region" description="Helical" evidence="1">
    <location>
        <begin position="30"/>
        <end position="50"/>
    </location>
</feature>
<evidence type="ECO:0000313" key="3">
    <source>
        <dbReference type="Proteomes" id="UP000694050"/>
    </source>
</evidence>
<comment type="caution">
    <text evidence="2">The sequence shown here is derived from an EMBL/GenBank/DDBJ whole genome shotgun (WGS) entry which is preliminary data.</text>
</comment>